<dbReference type="AlphaFoldDB" id="A0A3B4XE40"/>
<keyword evidence="7" id="KW-1185">Reference proteome</keyword>
<evidence type="ECO:0000313" key="6">
    <source>
        <dbReference type="Ensembl" id="ENSSLDP00000014321.1"/>
    </source>
</evidence>
<dbReference type="InterPro" id="IPR039008">
    <property type="entry name" value="IF_rod_dom"/>
</dbReference>
<dbReference type="SUPFAM" id="SSF64593">
    <property type="entry name" value="Intermediate filament protein, coiled coil region"/>
    <property type="match status" value="2"/>
</dbReference>
<dbReference type="InterPro" id="IPR002957">
    <property type="entry name" value="Keratin_I"/>
</dbReference>
<proteinExistence type="predicted"/>
<reference evidence="6" key="1">
    <citation type="submission" date="2025-08" db="UniProtKB">
        <authorList>
            <consortium name="Ensembl"/>
        </authorList>
    </citation>
    <scope>IDENTIFICATION</scope>
</reference>
<organism evidence="6 7">
    <name type="scientific">Seriola lalandi dorsalis</name>
    <dbReference type="NCBI Taxonomy" id="1841481"/>
    <lineage>
        <taxon>Eukaryota</taxon>
        <taxon>Metazoa</taxon>
        <taxon>Chordata</taxon>
        <taxon>Craniata</taxon>
        <taxon>Vertebrata</taxon>
        <taxon>Euteleostomi</taxon>
        <taxon>Actinopterygii</taxon>
        <taxon>Neopterygii</taxon>
        <taxon>Teleostei</taxon>
        <taxon>Neoteleostei</taxon>
        <taxon>Acanthomorphata</taxon>
        <taxon>Carangaria</taxon>
        <taxon>Carangiformes</taxon>
        <taxon>Carangidae</taxon>
        <taxon>Seriola</taxon>
    </lineage>
</organism>
<dbReference type="PANTHER" id="PTHR23239">
    <property type="entry name" value="INTERMEDIATE FILAMENT"/>
    <property type="match status" value="1"/>
</dbReference>
<dbReference type="PANTHER" id="PTHR23239:SF180">
    <property type="entry name" value="KERATIN, TYPE I CYTOSKELETAL 17"/>
    <property type="match status" value="1"/>
</dbReference>
<feature type="coiled-coil region" evidence="3">
    <location>
        <begin position="197"/>
        <end position="224"/>
    </location>
</feature>
<dbReference type="SMART" id="SM01391">
    <property type="entry name" value="Filament"/>
    <property type="match status" value="1"/>
</dbReference>
<evidence type="ECO:0000259" key="5">
    <source>
        <dbReference type="PROSITE" id="PS51842"/>
    </source>
</evidence>
<evidence type="ECO:0000256" key="2">
    <source>
        <dbReference type="ARBA" id="ARBA00023054"/>
    </source>
</evidence>
<dbReference type="Gene3D" id="1.20.5.1160">
    <property type="entry name" value="Vasodilator-stimulated phosphoprotein"/>
    <property type="match status" value="1"/>
</dbReference>
<dbReference type="Gene3D" id="1.20.5.170">
    <property type="match status" value="1"/>
</dbReference>
<dbReference type="GO" id="GO:0005882">
    <property type="term" value="C:intermediate filament"/>
    <property type="evidence" value="ECO:0007669"/>
    <property type="project" value="UniProtKB-KW"/>
</dbReference>
<evidence type="ECO:0000256" key="4">
    <source>
        <dbReference type="SAM" id="MobiDB-lite"/>
    </source>
</evidence>
<dbReference type="Gene3D" id="1.20.5.500">
    <property type="entry name" value="Single helix bin"/>
    <property type="match status" value="1"/>
</dbReference>
<accession>A0A3B4XE40</accession>
<dbReference type="Ensembl" id="ENSSLDT00000014870.1">
    <property type="protein sequence ID" value="ENSSLDP00000014321.1"/>
    <property type="gene ID" value="ENSSLDG00000011125.1"/>
</dbReference>
<protein>
    <submittedName>
        <fullName evidence="6">Keratin 99</fullName>
    </submittedName>
</protein>
<keyword evidence="2 3" id="KW-0175">Coiled coil</keyword>
<feature type="region of interest" description="Disordered" evidence="4">
    <location>
        <begin position="1"/>
        <end position="24"/>
    </location>
</feature>
<dbReference type="PROSITE" id="PS51842">
    <property type="entry name" value="IF_ROD_2"/>
    <property type="match status" value="1"/>
</dbReference>
<feature type="coiled-coil region" evidence="3">
    <location>
        <begin position="301"/>
        <end position="384"/>
    </location>
</feature>
<dbReference type="PRINTS" id="PR01248">
    <property type="entry name" value="TYPE1KERATIN"/>
</dbReference>
<feature type="coiled-coil region" evidence="3">
    <location>
        <begin position="81"/>
        <end position="122"/>
    </location>
</feature>
<name>A0A3B4XE40_SERLL</name>
<dbReference type="Pfam" id="PF00038">
    <property type="entry name" value="Filament"/>
    <property type="match status" value="1"/>
</dbReference>
<dbReference type="STRING" id="1841481.ENSSLDP00000014321"/>
<evidence type="ECO:0000256" key="3">
    <source>
        <dbReference type="SAM" id="Coils"/>
    </source>
</evidence>
<keyword evidence="1" id="KW-0403">Intermediate filament</keyword>
<dbReference type="Proteomes" id="UP000261360">
    <property type="component" value="Unplaced"/>
</dbReference>
<evidence type="ECO:0000256" key="1">
    <source>
        <dbReference type="ARBA" id="ARBA00022754"/>
    </source>
</evidence>
<sequence length="448" mass="50812">MSTSLSRQSRSYSSFSSSSSGAFSLSGGRQLVGGGMTRISTAGTFKNRTPSVYGGAGGFGTRISQSTMLSGLGSYDDTSVITNEKVTMQNLNDRLASYLEKVRSLESANRKLELQIREFYERRAPTASRDYSAYFATISDLQAKVPLTLSTLSHNQGVLLQMDNAQLAADDFKMKYQMEMTMRTTVEADVLRLRGVRDSLTLNISDLELQIESLKEELVYMKSTHKEEMSQVRVQQSGAVNVDVDSAESVDLTKVLQEVREQYEAVVVKNKLELDKWFQSKVRWESLNIYKSDITSWTVEVKTSHSELSELKRTYQSLEINRQSLQCLQQNLEEVKSRYGSQLSQLQITINMLEVELQQLIASIEQQQADYKLLLDIKMRLELEIAEYRRLLEGEHYVDTMVLTLFCLFSTSAEHKPHIERRVKTIVEEIVDGKVVSSVVDTQVEDLQ</sequence>
<dbReference type="GeneTree" id="ENSGT00950000182969"/>
<reference evidence="6" key="2">
    <citation type="submission" date="2025-09" db="UniProtKB">
        <authorList>
            <consortium name="Ensembl"/>
        </authorList>
    </citation>
    <scope>IDENTIFICATION</scope>
</reference>
<feature type="domain" description="IF rod" evidence="5">
    <location>
        <begin position="84"/>
        <end position="399"/>
    </location>
</feature>
<evidence type="ECO:0000313" key="7">
    <source>
        <dbReference type="Proteomes" id="UP000261360"/>
    </source>
</evidence>
<dbReference type="GO" id="GO:0005198">
    <property type="term" value="F:structural molecule activity"/>
    <property type="evidence" value="ECO:0007669"/>
    <property type="project" value="InterPro"/>
</dbReference>